<evidence type="ECO:0000313" key="3">
    <source>
        <dbReference type="Proteomes" id="UP001500037"/>
    </source>
</evidence>
<evidence type="ECO:0000313" key="2">
    <source>
        <dbReference type="EMBL" id="GAA1215338.1"/>
    </source>
</evidence>
<dbReference type="InterPro" id="IPR012495">
    <property type="entry name" value="TadE-like_dom"/>
</dbReference>
<evidence type="ECO:0000259" key="1">
    <source>
        <dbReference type="Pfam" id="PF07811"/>
    </source>
</evidence>
<proteinExistence type="predicted"/>
<dbReference type="Pfam" id="PF07811">
    <property type="entry name" value="TadE"/>
    <property type="match status" value="1"/>
</dbReference>
<keyword evidence="3" id="KW-1185">Reference proteome</keyword>
<protein>
    <recommendedName>
        <fullName evidence="1">TadE-like domain-containing protein</fullName>
    </recommendedName>
</protein>
<gene>
    <name evidence="2" type="ORF">GCM10009665_01460</name>
</gene>
<dbReference type="Proteomes" id="UP001500037">
    <property type="component" value="Unassembled WGS sequence"/>
</dbReference>
<sequence>MYLRRSPHHQRDRGSVSAQLALAAPLLLLLLLAVVQFALAVHAHHIAQAAAARAVATARSERATAEAGRVDARSLLQQIGSATLTSPQVAVRRTALEASADVTGGVVHVVPFLDLHVRAHASGPVERLTPPDH</sequence>
<organism evidence="2 3">
    <name type="scientific">Kitasatospora nipponensis</name>
    <dbReference type="NCBI Taxonomy" id="258049"/>
    <lineage>
        <taxon>Bacteria</taxon>
        <taxon>Bacillati</taxon>
        <taxon>Actinomycetota</taxon>
        <taxon>Actinomycetes</taxon>
        <taxon>Kitasatosporales</taxon>
        <taxon>Streptomycetaceae</taxon>
        <taxon>Kitasatospora</taxon>
    </lineage>
</organism>
<reference evidence="3" key="1">
    <citation type="journal article" date="2019" name="Int. J. Syst. Evol. Microbiol.">
        <title>The Global Catalogue of Microorganisms (GCM) 10K type strain sequencing project: providing services to taxonomists for standard genome sequencing and annotation.</title>
        <authorList>
            <consortium name="The Broad Institute Genomics Platform"/>
            <consortium name="The Broad Institute Genome Sequencing Center for Infectious Disease"/>
            <person name="Wu L."/>
            <person name="Ma J."/>
        </authorList>
    </citation>
    <scope>NUCLEOTIDE SEQUENCE [LARGE SCALE GENOMIC DNA]</scope>
    <source>
        <strain evidence="3">JCM 13004</strain>
    </source>
</reference>
<accession>A0ABP4G9S6</accession>
<dbReference type="EMBL" id="BAAALF010000001">
    <property type="protein sequence ID" value="GAA1215338.1"/>
    <property type="molecule type" value="Genomic_DNA"/>
</dbReference>
<name>A0ABP4G9S6_9ACTN</name>
<feature type="domain" description="TadE-like" evidence="1">
    <location>
        <begin position="14"/>
        <end position="54"/>
    </location>
</feature>
<comment type="caution">
    <text evidence="2">The sequence shown here is derived from an EMBL/GenBank/DDBJ whole genome shotgun (WGS) entry which is preliminary data.</text>
</comment>